<dbReference type="Proteomes" id="UP001187471">
    <property type="component" value="Unassembled WGS sequence"/>
</dbReference>
<sequence>MCLSDIDQFRALTHATMVYFYRNPGHFTSNINILKDSLSKALVICYPLAGRLRWIARNRLEIDCNPLGPKLLEVESESRIDNFGDFCPTPEIKALTPPIDYTTPIHEIPLLLMQVTKLKCGAICIGLAISQVIVDGRSALLFVIEWAKIARGENSDSASPFLDRSILLAQEPVHPPKFDHTEFNPPPLLIGHSSDLEERKIKFAPVMLKLTKNKSQ</sequence>
<reference evidence="2" key="1">
    <citation type="submission" date="2022-12" db="EMBL/GenBank/DDBJ databases">
        <title>Draft genome assemblies for two species of Escallonia (Escalloniales).</title>
        <authorList>
            <person name="Chanderbali A."/>
            <person name="Dervinis C."/>
            <person name="Anghel I."/>
            <person name="Soltis D."/>
            <person name="Soltis P."/>
            <person name="Zapata F."/>
        </authorList>
    </citation>
    <scope>NUCLEOTIDE SEQUENCE</scope>
    <source>
        <strain evidence="2">UCBG92.1500</strain>
        <tissue evidence="2">Leaf</tissue>
    </source>
</reference>
<keyword evidence="3" id="KW-1185">Reference proteome</keyword>
<protein>
    <submittedName>
        <fullName evidence="2">Uncharacterized protein</fullName>
    </submittedName>
</protein>
<dbReference type="InterPro" id="IPR023213">
    <property type="entry name" value="CAT-like_dom_sf"/>
</dbReference>
<dbReference type="GO" id="GO:0016747">
    <property type="term" value="F:acyltransferase activity, transferring groups other than amino-acyl groups"/>
    <property type="evidence" value="ECO:0007669"/>
    <property type="project" value="TreeGrafter"/>
</dbReference>
<evidence type="ECO:0000313" key="2">
    <source>
        <dbReference type="EMBL" id="KAK2978175.1"/>
    </source>
</evidence>
<dbReference type="Gene3D" id="3.30.559.10">
    <property type="entry name" value="Chloramphenicol acetyltransferase-like domain"/>
    <property type="match status" value="1"/>
</dbReference>
<dbReference type="InterPro" id="IPR050317">
    <property type="entry name" value="Plant_Fungal_Acyltransferase"/>
</dbReference>
<gene>
    <name evidence="2" type="ORF">RJ640_016189</name>
</gene>
<accession>A0AA88RQI5</accession>
<dbReference type="EMBL" id="JAVXUO010001891">
    <property type="protein sequence ID" value="KAK2978175.1"/>
    <property type="molecule type" value="Genomic_DNA"/>
</dbReference>
<proteinExistence type="inferred from homology"/>
<dbReference type="PANTHER" id="PTHR31642">
    <property type="entry name" value="TRICHOTHECENE 3-O-ACETYLTRANSFERASE"/>
    <property type="match status" value="1"/>
</dbReference>
<evidence type="ECO:0000313" key="3">
    <source>
        <dbReference type="Proteomes" id="UP001187471"/>
    </source>
</evidence>
<dbReference type="Pfam" id="PF02458">
    <property type="entry name" value="Transferase"/>
    <property type="match status" value="1"/>
</dbReference>
<name>A0AA88RQI5_9ASTE</name>
<dbReference type="AlphaFoldDB" id="A0AA88RQI5"/>
<dbReference type="PANTHER" id="PTHR31642:SF289">
    <property type="entry name" value="SPERMIDINE HYDROXYCINNAMOYL TRANSFERASE"/>
    <property type="match status" value="1"/>
</dbReference>
<organism evidence="2 3">
    <name type="scientific">Escallonia rubra</name>
    <dbReference type="NCBI Taxonomy" id="112253"/>
    <lineage>
        <taxon>Eukaryota</taxon>
        <taxon>Viridiplantae</taxon>
        <taxon>Streptophyta</taxon>
        <taxon>Embryophyta</taxon>
        <taxon>Tracheophyta</taxon>
        <taxon>Spermatophyta</taxon>
        <taxon>Magnoliopsida</taxon>
        <taxon>eudicotyledons</taxon>
        <taxon>Gunneridae</taxon>
        <taxon>Pentapetalae</taxon>
        <taxon>asterids</taxon>
        <taxon>campanulids</taxon>
        <taxon>Escalloniales</taxon>
        <taxon>Escalloniaceae</taxon>
        <taxon>Escallonia</taxon>
    </lineage>
</organism>
<comment type="caution">
    <text evidence="2">The sequence shown here is derived from an EMBL/GenBank/DDBJ whole genome shotgun (WGS) entry which is preliminary data.</text>
</comment>
<evidence type="ECO:0000256" key="1">
    <source>
        <dbReference type="ARBA" id="ARBA00009861"/>
    </source>
</evidence>
<comment type="similarity">
    <text evidence="1">Belongs to the plant acyltransferase family.</text>
</comment>